<keyword evidence="6" id="KW-1185">Reference proteome</keyword>
<dbReference type="Pfam" id="PF04967">
    <property type="entry name" value="HTH_10"/>
    <property type="match status" value="1"/>
</dbReference>
<evidence type="ECO:0000313" key="5">
    <source>
        <dbReference type="EMBL" id="RQH03197.1"/>
    </source>
</evidence>
<dbReference type="InterPro" id="IPR007050">
    <property type="entry name" value="HTH_bacterioopsin"/>
</dbReference>
<dbReference type="InterPro" id="IPR031803">
    <property type="entry name" value="BAT_GAF/HTH-assoc"/>
</dbReference>
<accession>A0A3N6N5R1</accession>
<keyword evidence="2" id="KW-0804">Transcription</keyword>
<dbReference type="PANTHER" id="PTHR34236">
    <property type="entry name" value="DIMETHYL SULFOXIDE REDUCTASE TRANSCRIPTIONAL ACTIVATOR"/>
    <property type="match status" value="1"/>
</dbReference>
<reference evidence="5 6" key="1">
    <citation type="submission" date="2018-10" db="EMBL/GenBank/DDBJ databases">
        <title>Natrarchaeobius chitinivorans gen. nov., sp. nov., and Natrarchaeobius haloalkaliphilus sp. nov., alkaliphilic, chitin-utilizing haloarchaea from hypersaline alkaline lakes.</title>
        <authorList>
            <person name="Sorokin D.Y."/>
            <person name="Elcheninov A.G."/>
            <person name="Kostrikina N.A."/>
            <person name="Bale N.J."/>
            <person name="Sinninghe Damste J.S."/>
            <person name="Khijniak T.V."/>
            <person name="Kublanov I.V."/>
            <person name="Toshchakov S.V."/>
        </authorList>
    </citation>
    <scope>NUCLEOTIDE SEQUENCE [LARGE SCALE GENOMIC DNA]</scope>
    <source>
        <strain evidence="5 6">AArcht7</strain>
    </source>
</reference>
<name>A0A3N6N5R1_NATCH</name>
<dbReference type="EMBL" id="REFZ01000001">
    <property type="protein sequence ID" value="RQH03197.1"/>
    <property type="molecule type" value="Genomic_DNA"/>
</dbReference>
<gene>
    <name evidence="5" type="ORF">EA472_01000</name>
</gene>
<dbReference type="AlphaFoldDB" id="A0A3N6N5R1"/>
<evidence type="ECO:0000256" key="1">
    <source>
        <dbReference type="ARBA" id="ARBA00023015"/>
    </source>
</evidence>
<dbReference type="OrthoDB" id="156233at2157"/>
<evidence type="ECO:0000256" key="2">
    <source>
        <dbReference type="ARBA" id="ARBA00023163"/>
    </source>
</evidence>
<proteinExistence type="predicted"/>
<comment type="caution">
    <text evidence="5">The sequence shown here is derived from an EMBL/GenBank/DDBJ whole genome shotgun (WGS) entry which is preliminary data.</text>
</comment>
<dbReference type="PANTHER" id="PTHR34236:SF1">
    <property type="entry name" value="DIMETHYL SULFOXIDE REDUCTASE TRANSCRIPTIONAL ACTIVATOR"/>
    <property type="match status" value="1"/>
</dbReference>
<dbReference type="Proteomes" id="UP000281431">
    <property type="component" value="Unassembled WGS sequence"/>
</dbReference>
<evidence type="ECO:0000313" key="6">
    <source>
        <dbReference type="Proteomes" id="UP000281431"/>
    </source>
</evidence>
<keyword evidence="1" id="KW-0805">Transcription regulation</keyword>
<dbReference type="Pfam" id="PF15915">
    <property type="entry name" value="BAT"/>
    <property type="match status" value="1"/>
</dbReference>
<feature type="domain" description="Bacterioopsin transcriptional activator GAF and HTH associated" evidence="4">
    <location>
        <begin position="24"/>
        <end position="136"/>
    </location>
</feature>
<feature type="domain" description="HTH bat-type" evidence="3">
    <location>
        <begin position="170"/>
        <end position="217"/>
    </location>
</feature>
<protein>
    <submittedName>
        <fullName evidence="5">Bacterio-opsin activator</fullName>
    </submittedName>
</protein>
<evidence type="ECO:0000259" key="3">
    <source>
        <dbReference type="Pfam" id="PF04967"/>
    </source>
</evidence>
<organism evidence="5 6">
    <name type="scientific">Natrarchaeobius chitinivorans</name>
    <dbReference type="NCBI Taxonomy" id="1679083"/>
    <lineage>
        <taxon>Archaea</taxon>
        <taxon>Methanobacteriati</taxon>
        <taxon>Methanobacteriota</taxon>
        <taxon>Stenosarchaea group</taxon>
        <taxon>Halobacteria</taxon>
        <taxon>Halobacteriales</taxon>
        <taxon>Natrialbaceae</taxon>
        <taxon>Natrarchaeobius</taxon>
    </lineage>
</organism>
<sequence>MTVIAEITVPADTFVLGKLFHTIPDAVVEFEPIVPLQSGYKTSLPLVSVSRAEPDEVRTALRDEECVEAVDVIASTEKKTVFEIEWNDGDGDGIVQPLIDIGGRVLKATGRETEWEFHLLFDSHLSLSEFNMAATSNEVPVTLNKVYNSNFQNENTAPAVRKTVLKPSYRETLLLAYRSGYYDAPRSIQLAELAQKENVSDSALSKRLRRATAALIELTLLSDGSVADTTRR</sequence>
<evidence type="ECO:0000259" key="4">
    <source>
        <dbReference type="Pfam" id="PF15915"/>
    </source>
</evidence>